<sequence length="202" mass="21519">MHQKVESSKQSAGISGTGPETVNLKTRAIADIAKSGPIPMNSMPNVGGNSSSGTSSPIVNKSPPIEKNQGSVEDVIPISQEQVGAIVELGDKHKFKATIDKENVLDWVNVTCSQASEGRNSWADEVERVYTATKEVEGNGQWRNQVGRWKNQTTKGKATTSGTTSIEVTNTFQPLQTPKEKGVQATKAGQTEGTVMHPSGKS</sequence>
<dbReference type="AlphaFoldDB" id="A0A9Q1RBW5"/>
<feature type="region of interest" description="Disordered" evidence="1">
    <location>
        <begin position="1"/>
        <end position="67"/>
    </location>
</feature>
<protein>
    <submittedName>
        <fullName evidence="2">Uncharacterized protein</fullName>
    </submittedName>
</protein>
<proteinExistence type="predicted"/>
<name>A0A9Q1RBW5_9SOLA</name>
<comment type="caution">
    <text evidence="2">The sequence shown here is derived from an EMBL/GenBank/DDBJ whole genome shotgun (WGS) entry which is preliminary data.</text>
</comment>
<evidence type="ECO:0000313" key="3">
    <source>
        <dbReference type="Proteomes" id="UP001152561"/>
    </source>
</evidence>
<evidence type="ECO:0000313" key="2">
    <source>
        <dbReference type="EMBL" id="KAJ8549003.1"/>
    </source>
</evidence>
<dbReference type="EMBL" id="JAJAGQ010000011">
    <property type="protein sequence ID" value="KAJ8549003.1"/>
    <property type="molecule type" value="Genomic_DNA"/>
</dbReference>
<feature type="compositionally biased region" description="Low complexity" evidence="1">
    <location>
        <begin position="47"/>
        <end position="56"/>
    </location>
</feature>
<dbReference type="Proteomes" id="UP001152561">
    <property type="component" value="Unassembled WGS sequence"/>
</dbReference>
<gene>
    <name evidence="2" type="ORF">K7X08_032710</name>
</gene>
<feature type="compositionally biased region" description="Polar residues" evidence="1">
    <location>
        <begin position="8"/>
        <end position="24"/>
    </location>
</feature>
<evidence type="ECO:0000256" key="1">
    <source>
        <dbReference type="SAM" id="MobiDB-lite"/>
    </source>
</evidence>
<accession>A0A9Q1RBW5</accession>
<keyword evidence="3" id="KW-1185">Reference proteome</keyword>
<reference evidence="3" key="1">
    <citation type="journal article" date="2023" name="Proc. Natl. Acad. Sci. U.S.A.">
        <title>Genomic and structural basis for evolution of tropane alkaloid biosynthesis.</title>
        <authorList>
            <person name="Wanga Y.-J."/>
            <person name="Taina T."/>
            <person name="Yua J.-Y."/>
            <person name="Lia J."/>
            <person name="Xua B."/>
            <person name="Chenc J."/>
            <person name="D'Auriad J.C."/>
            <person name="Huanga J.-P."/>
            <person name="Huanga S.-X."/>
        </authorList>
    </citation>
    <scope>NUCLEOTIDE SEQUENCE [LARGE SCALE GENOMIC DNA]</scope>
    <source>
        <strain evidence="3">cv. KIB-2019</strain>
    </source>
</reference>
<feature type="region of interest" description="Disordered" evidence="1">
    <location>
        <begin position="177"/>
        <end position="202"/>
    </location>
</feature>
<organism evidence="2 3">
    <name type="scientific">Anisodus acutangulus</name>
    <dbReference type="NCBI Taxonomy" id="402998"/>
    <lineage>
        <taxon>Eukaryota</taxon>
        <taxon>Viridiplantae</taxon>
        <taxon>Streptophyta</taxon>
        <taxon>Embryophyta</taxon>
        <taxon>Tracheophyta</taxon>
        <taxon>Spermatophyta</taxon>
        <taxon>Magnoliopsida</taxon>
        <taxon>eudicotyledons</taxon>
        <taxon>Gunneridae</taxon>
        <taxon>Pentapetalae</taxon>
        <taxon>asterids</taxon>
        <taxon>lamiids</taxon>
        <taxon>Solanales</taxon>
        <taxon>Solanaceae</taxon>
        <taxon>Solanoideae</taxon>
        <taxon>Hyoscyameae</taxon>
        <taxon>Anisodus</taxon>
    </lineage>
</organism>